<dbReference type="PANTHER" id="PTHR43133">
    <property type="entry name" value="RNA POLYMERASE ECF-TYPE SIGMA FACTO"/>
    <property type="match status" value="1"/>
</dbReference>
<evidence type="ECO:0000256" key="5">
    <source>
        <dbReference type="SAM" id="MobiDB-lite"/>
    </source>
</evidence>
<evidence type="ECO:0000256" key="4">
    <source>
        <dbReference type="ARBA" id="ARBA00023163"/>
    </source>
</evidence>
<evidence type="ECO:0000313" key="9">
    <source>
        <dbReference type="Proteomes" id="UP001501676"/>
    </source>
</evidence>
<feature type="region of interest" description="Disordered" evidence="5">
    <location>
        <begin position="174"/>
        <end position="194"/>
    </location>
</feature>
<proteinExistence type="inferred from homology"/>
<protein>
    <submittedName>
        <fullName evidence="8">Sigma-70 family RNA polymerase sigma factor</fullName>
    </submittedName>
</protein>
<dbReference type="NCBIfam" id="TIGR02937">
    <property type="entry name" value="sigma70-ECF"/>
    <property type="match status" value="1"/>
</dbReference>
<comment type="caution">
    <text evidence="8">The sequence shown here is derived from an EMBL/GenBank/DDBJ whole genome shotgun (WGS) entry which is preliminary data.</text>
</comment>
<dbReference type="InterPro" id="IPR007627">
    <property type="entry name" value="RNA_pol_sigma70_r2"/>
</dbReference>
<dbReference type="SUPFAM" id="SSF88659">
    <property type="entry name" value="Sigma3 and sigma4 domains of RNA polymerase sigma factors"/>
    <property type="match status" value="1"/>
</dbReference>
<dbReference type="Pfam" id="PF04542">
    <property type="entry name" value="Sigma70_r2"/>
    <property type="match status" value="1"/>
</dbReference>
<gene>
    <name evidence="8" type="ORF">GCM10020369_79120</name>
</gene>
<evidence type="ECO:0000256" key="3">
    <source>
        <dbReference type="ARBA" id="ARBA00023082"/>
    </source>
</evidence>
<dbReference type="InterPro" id="IPR036388">
    <property type="entry name" value="WH-like_DNA-bd_sf"/>
</dbReference>
<dbReference type="Proteomes" id="UP001501676">
    <property type="component" value="Unassembled WGS sequence"/>
</dbReference>
<feature type="domain" description="RNA polymerase sigma-70 region 2" evidence="6">
    <location>
        <begin position="20"/>
        <end position="88"/>
    </location>
</feature>
<dbReference type="InterPro" id="IPR013324">
    <property type="entry name" value="RNA_pol_sigma_r3/r4-like"/>
</dbReference>
<evidence type="ECO:0000256" key="2">
    <source>
        <dbReference type="ARBA" id="ARBA00023015"/>
    </source>
</evidence>
<keyword evidence="4" id="KW-0804">Transcription</keyword>
<dbReference type="InterPro" id="IPR013325">
    <property type="entry name" value="RNA_pol_sigma_r2"/>
</dbReference>
<dbReference type="InterPro" id="IPR014284">
    <property type="entry name" value="RNA_pol_sigma-70_dom"/>
</dbReference>
<evidence type="ECO:0000313" key="8">
    <source>
        <dbReference type="EMBL" id="GAA3397781.1"/>
    </source>
</evidence>
<dbReference type="CDD" id="cd06171">
    <property type="entry name" value="Sigma70_r4"/>
    <property type="match status" value="1"/>
</dbReference>
<evidence type="ECO:0000259" key="7">
    <source>
        <dbReference type="Pfam" id="PF08281"/>
    </source>
</evidence>
<dbReference type="InterPro" id="IPR039425">
    <property type="entry name" value="RNA_pol_sigma-70-like"/>
</dbReference>
<dbReference type="PANTHER" id="PTHR43133:SF25">
    <property type="entry name" value="RNA POLYMERASE SIGMA FACTOR RFAY-RELATED"/>
    <property type="match status" value="1"/>
</dbReference>
<sequence>MTRSLRQRVRDGDQDAFAELFEQSAARVYNYAFRLLGDWAAAEDAVSLTFLEAWRGRHKLAADGGSIVPWLLGITTNVCRNTARTRRRHAAAMKRLPEPRAVPDIADEVVGRADTLDRLSAIEAALRTLRRPEREVIALCVYAELDYAAAAEALGVPVGTVRSRLTRARVRLRARTGEQPAPPPTFPAFNRRTR</sequence>
<keyword evidence="2" id="KW-0805">Transcription regulation</keyword>
<accession>A0ABP6TAU3</accession>
<name>A0ABP6TAU3_9ACTN</name>
<organism evidence="8 9">
    <name type="scientific">Cryptosporangium minutisporangium</name>
    <dbReference type="NCBI Taxonomy" id="113569"/>
    <lineage>
        <taxon>Bacteria</taxon>
        <taxon>Bacillati</taxon>
        <taxon>Actinomycetota</taxon>
        <taxon>Actinomycetes</taxon>
        <taxon>Cryptosporangiales</taxon>
        <taxon>Cryptosporangiaceae</taxon>
        <taxon>Cryptosporangium</taxon>
    </lineage>
</organism>
<keyword evidence="9" id="KW-1185">Reference proteome</keyword>
<dbReference type="Gene3D" id="1.10.1740.10">
    <property type="match status" value="1"/>
</dbReference>
<feature type="domain" description="RNA polymerase sigma factor 70 region 4 type 2" evidence="7">
    <location>
        <begin position="121"/>
        <end position="172"/>
    </location>
</feature>
<evidence type="ECO:0000256" key="1">
    <source>
        <dbReference type="ARBA" id="ARBA00010641"/>
    </source>
</evidence>
<keyword evidence="3" id="KW-0731">Sigma factor</keyword>
<dbReference type="SUPFAM" id="SSF88946">
    <property type="entry name" value="Sigma2 domain of RNA polymerase sigma factors"/>
    <property type="match status" value="1"/>
</dbReference>
<reference evidence="9" key="1">
    <citation type="journal article" date="2019" name="Int. J. Syst. Evol. Microbiol.">
        <title>The Global Catalogue of Microorganisms (GCM) 10K type strain sequencing project: providing services to taxonomists for standard genome sequencing and annotation.</title>
        <authorList>
            <consortium name="The Broad Institute Genomics Platform"/>
            <consortium name="The Broad Institute Genome Sequencing Center for Infectious Disease"/>
            <person name="Wu L."/>
            <person name="Ma J."/>
        </authorList>
    </citation>
    <scope>NUCLEOTIDE SEQUENCE [LARGE SCALE GENOMIC DNA]</scope>
    <source>
        <strain evidence="9">JCM 9458</strain>
    </source>
</reference>
<dbReference type="Pfam" id="PF08281">
    <property type="entry name" value="Sigma70_r4_2"/>
    <property type="match status" value="1"/>
</dbReference>
<comment type="similarity">
    <text evidence="1">Belongs to the sigma-70 factor family. ECF subfamily.</text>
</comment>
<dbReference type="EMBL" id="BAAAYN010000070">
    <property type="protein sequence ID" value="GAA3397781.1"/>
    <property type="molecule type" value="Genomic_DNA"/>
</dbReference>
<dbReference type="RefSeq" id="WP_345733469.1">
    <property type="nucleotide sequence ID" value="NZ_BAAAYN010000070.1"/>
</dbReference>
<dbReference type="InterPro" id="IPR013249">
    <property type="entry name" value="RNA_pol_sigma70_r4_t2"/>
</dbReference>
<dbReference type="Gene3D" id="1.10.10.10">
    <property type="entry name" value="Winged helix-like DNA-binding domain superfamily/Winged helix DNA-binding domain"/>
    <property type="match status" value="1"/>
</dbReference>
<evidence type="ECO:0000259" key="6">
    <source>
        <dbReference type="Pfam" id="PF04542"/>
    </source>
</evidence>